<accession>A0ABW8N6W7</accession>
<organism evidence="11 12">
    <name type="scientific">Paenarthrobacter histidinolovorans</name>
    <dbReference type="NCBI Taxonomy" id="43664"/>
    <lineage>
        <taxon>Bacteria</taxon>
        <taxon>Bacillati</taxon>
        <taxon>Actinomycetota</taxon>
        <taxon>Actinomycetes</taxon>
        <taxon>Micrococcales</taxon>
        <taxon>Micrococcaceae</taxon>
        <taxon>Paenarthrobacter</taxon>
    </lineage>
</organism>
<protein>
    <submittedName>
        <fullName evidence="11">MHS family proline/betaine transporter-like MFS transporter</fullName>
    </submittedName>
</protein>
<keyword evidence="4" id="KW-1003">Cell membrane</keyword>
<keyword evidence="8 9" id="KW-0472">Membrane</keyword>
<evidence type="ECO:0000313" key="11">
    <source>
        <dbReference type="EMBL" id="MFK4639316.1"/>
    </source>
</evidence>
<feature type="transmembrane region" description="Helical" evidence="9">
    <location>
        <begin position="253"/>
        <end position="271"/>
    </location>
</feature>
<evidence type="ECO:0000313" key="12">
    <source>
        <dbReference type="Proteomes" id="UP001620520"/>
    </source>
</evidence>
<keyword evidence="7 9" id="KW-1133">Transmembrane helix</keyword>
<proteinExistence type="inferred from homology"/>
<feature type="transmembrane region" description="Helical" evidence="9">
    <location>
        <begin position="55"/>
        <end position="79"/>
    </location>
</feature>
<reference evidence="11 12" key="1">
    <citation type="submission" date="2024-10" db="EMBL/GenBank/DDBJ databases">
        <title>Novel secondary metabolite-producing bacteria for plant disease control.</title>
        <authorList>
            <person name="Chevrette M."/>
        </authorList>
    </citation>
    <scope>NUCLEOTIDE SEQUENCE [LARGE SCALE GENOMIC DNA]</scope>
    <source>
        <strain evidence="11 12">J30 TE3557</strain>
    </source>
</reference>
<evidence type="ECO:0000256" key="4">
    <source>
        <dbReference type="ARBA" id="ARBA00022475"/>
    </source>
</evidence>
<feature type="transmembrane region" description="Helical" evidence="9">
    <location>
        <begin position="155"/>
        <end position="181"/>
    </location>
</feature>
<evidence type="ECO:0000256" key="9">
    <source>
        <dbReference type="SAM" id="Phobius"/>
    </source>
</evidence>
<gene>
    <name evidence="11" type="ORF">ABIA52_002205</name>
</gene>
<dbReference type="EMBL" id="JBIYEW010000003">
    <property type="protein sequence ID" value="MFK4639316.1"/>
    <property type="molecule type" value="Genomic_DNA"/>
</dbReference>
<dbReference type="Gene3D" id="1.20.1250.20">
    <property type="entry name" value="MFS general substrate transporter like domains"/>
    <property type="match status" value="2"/>
</dbReference>
<feature type="transmembrane region" description="Helical" evidence="9">
    <location>
        <begin position="321"/>
        <end position="339"/>
    </location>
</feature>
<keyword evidence="6" id="KW-0769">Symport</keyword>
<feature type="transmembrane region" description="Helical" evidence="9">
    <location>
        <begin position="381"/>
        <end position="406"/>
    </location>
</feature>
<feature type="domain" description="Major facilitator superfamily (MFS) profile" evidence="10">
    <location>
        <begin position="19"/>
        <end position="437"/>
    </location>
</feature>
<dbReference type="PANTHER" id="PTHR43528:SF1">
    <property type="entry name" value="ALPHA-KETOGLUTARATE PERMEASE"/>
    <property type="match status" value="1"/>
</dbReference>
<feature type="transmembrane region" description="Helical" evidence="9">
    <location>
        <begin position="412"/>
        <end position="431"/>
    </location>
</feature>
<dbReference type="RefSeq" id="WP_404594408.1">
    <property type="nucleotide sequence ID" value="NZ_JBIYEW010000003.1"/>
</dbReference>
<dbReference type="PANTHER" id="PTHR43528">
    <property type="entry name" value="ALPHA-KETOGLUTARATE PERMEASE"/>
    <property type="match status" value="1"/>
</dbReference>
<keyword evidence="5 9" id="KW-0812">Transmembrane</keyword>
<dbReference type="InterPro" id="IPR036259">
    <property type="entry name" value="MFS_trans_sf"/>
</dbReference>
<evidence type="ECO:0000256" key="5">
    <source>
        <dbReference type="ARBA" id="ARBA00022692"/>
    </source>
</evidence>
<evidence type="ECO:0000256" key="6">
    <source>
        <dbReference type="ARBA" id="ARBA00022847"/>
    </source>
</evidence>
<dbReference type="InterPro" id="IPR005829">
    <property type="entry name" value="Sugar_transporter_CS"/>
</dbReference>
<dbReference type="InterPro" id="IPR051084">
    <property type="entry name" value="H+-coupled_symporters"/>
</dbReference>
<evidence type="ECO:0000256" key="7">
    <source>
        <dbReference type="ARBA" id="ARBA00022989"/>
    </source>
</evidence>
<dbReference type="SUPFAM" id="SSF103473">
    <property type="entry name" value="MFS general substrate transporter"/>
    <property type="match status" value="1"/>
</dbReference>
<dbReference type="PROSITE" id="PS50850">
    <property type="entry name" value="MFS"/>
    <property type="match status" value="1"/>
</dbReference>
<dbReference type="Proteomes" id="UP001620520">
    <property type="component" value="Unassembled WGS sequence"/>
</dbReference>
<keyword evidence="12" id="KW-1185">Reference proteome</keyword>
<comment type="subcellular location">
    <subcellularLocation>
        <location evidence="1">Cell membrane</location>
        <topology evidence="1">Multi-pass membrane protein</topology>
    </subcellularLocation>
</comment>
<feature type="transmembrane region" description="Helical" evidence="9">
    <location>
        <begin position="115"/>
        <end position="134"/>
    </location>
</feature>
<sequence length="455" mass="48925">MPTTVATTDSVPRTVLRRVVIASGLGTLLEYFDYASYSYLATTIAMVFFPPEDRAVALMSTFAVFALSFLVRPLGALVWGSLGDKIGRKSILATTIILMSGATFLIGFIPNYATIGVAAPILLLLLRVTQSFSASGEYAGAGTFVAEYAPPAKRGLLTSVVPIAAAAGFLTASLMTTVLYAGTSPEFMQEWGWRIPFLIAGPLGIVGLWLRLRLEDTPQFRRVMELEKKQRELTINQRPAASRWSETRKSLPSMVKALLVMSLNAGAYYLLLSYTPSFLIEEAGMSEATATLVVTIGLVAHIVFIPLAARLSDRIGRKRTLMISSIAFIILSYPIMTLLSFGGIVLASAVLIVSLMFFAMNDAVFPSFFTELFGTRSRYLGFALPFNVGAMLFGGVAPLIGTWLIATTGNPSSPAFFLMGIGVLSLVGLLMSAETARSPLADEQAEVNKPSISSV</sequence>
<comment type="caution">
    <text evidence="11">The sequence shown here is derived from an EMBL/GenBank/DDBJ whole genome shotgun (WGS) entry which is preliminary data.</text>
</comment>
<keyword evidence="3" id="KW-0813">Transport</keyword>
<feature type="transmembrane region" description="Helical" evidence="9">
    <location>
        <begin position="291"/>
        <end position="309"/>
    </location>
</feature>
<dbReference type="Pfam" id="PF07690">
    <property type="entry name" value="MFS_1"/>
    <property type="match status" value="1"/>
</dbReference>
<feature type="transmembrane region" description="Helical" evidence="9">
    <location>
        <begin position="91"/>
        <end position="109"/>
    </location>
</feature>
<evidence type="ECO:0000256" key="2">
    <source>
        <dbReference type="ARBA" id="ARBA00008240"/>
    </source>
</evidence>
<evidence type="ECO:0000259" key="10">
    <source>
        <dbReference type="PROSITE" id="PS50850"/>
    </source>
</evidence>
<evidence type="ECO:0000256" key="8">
    <source>
        <dbReference type="ARBA" id="ARBA00023136"/>
    </source>
</evidence>
<name>A0ABW8N6W7_9MICC</name>
<dbReference type="InterPro" id="IPR011701">
    <property type="entry name" value="MFS"/>
</dbReference>
<evidence type="ECO:0000256" key="1">
    <source>
        <dbReference type="ARBA" id="ARBA00004651"/>
    </source>
</evidence>
<dbReference type="PROSITE" id="PS00216">
    <property type="entry name" value="SUGAR_TRANSPORT_1"/>
    <property type="match status" value="1"/>
</dbReference>
<feature type="transmembrane region" description="Helical" evidence="9">
    <location>
        <begin position="193"/>
        <end position="212"/>
    </location>
</feature>
<dbReference type="InterPro" id="IPR020846">
    <property type="entry name" value="MFS_dom"/>
</dbReference>
<evidence type="ECO:0000256" key="3">
    <source>
        <dbReference type="ARBA" id="ARBA00022448"/>
    </source>
</evidence>
<comment type="similarity">
    <text evidence="2">Belongs to the major facilitator superfamily. Metabolite:H+ Symporter (MHS) family (TC 2.A.1.6) family.</text>
</comment>